<sequence length="635" mass="70143">MKKIKSYHRQKNFKWQILHVCVLMGLLLVMLSSMGDAQAYDWPIEGQDSIFANGSLQPKAKTEENNRQDDSPENTLKLYRNGVAAYYGAQLETANEQTVYTELVAAQQQNRIKGAVSQSSAIEITLARQVVLPLVNSTGSSAYQNLCSEVGKAVDAFLFDYNENYWIYGYRWVPEGASNQISKIRMWFTDYYSDIRSELNLTDEELSRLEQKITGTNRYEVVKRAYEEVIRLVVYPTDDRMAYHTITGGLLEKYSHKGVCDCYARLFKLLCQKKGIACILVPGGSDMIDGEVQMDHIWNYVQMEDGKWYLVDCTWDDLGTSTPRMTHFLAGYQTPGLYSETVGQNHLAVGRFTSSSYTPFSVPQLSATAYRKDGSYSSIPFSAYFTPGSLTMNIGKSEKLTATIQPASVPTDELKWHSSNTAVASVIEVGGADQAYITAKGAGTAQITLSYVSRVLASCQVTVKGKQNAAASYKISLNVTSLPMQAKKSTKALKVTSLQAGDSVKVWKSSNSKVVKVDRRTGKLTALKKGTAVITVTSRKGAKASCKIKVQKGKVATKKIKLKKTCVELKKGKCFSIKYTRTPLTANDKVTYKTSNKKVATVSASGKVKAKKKGKATITVRSASGKTAKLKIKVR</sequence>
<dbReference type="InterPro" id="IPR008964">
    <property type="entry name" value="Invasin/intimin_cell_adhesion"/>
</dbReference>
<dbReference type="SUPFAM" id="SSF54001">
    <property type="entry name" value="Cysteine proteinases"/>
    <property type="match status" value="1"/>
</dbReference>
<dbReference type="InterPro" id="IPR002931">
    <property type="entry name" value="Transglutaminase-like"/>
</dbReference>
<gene>
    <name evidence="3" type="ORF">OCV47_07705</name>
</gene>
<dbReference type="Pfam" id="PF01841">
    <property type="entry name" value="Transglut_core"/>
    <property type="match status" value="1"/>
</dbReference>
<dbReference type="SMART" id="SM00635">
    <property type="entry name" value="BID_2"/>
    <property type="match status" value="3"/>
</dbReference>
<feature type="domain" description="BIG2" evidence="2">
    <location>
        <begin position="379"/>
        <end position="460"/>
    </location>
</feature>
<dbReference type="EMBL" id="JAOQKE010000007">
    <property type="protein sequence ID" value="MCU6725232.1"/>
    <property type="molecule type" value="Genomic_DNA"/>
</dbReference>
<dbReference type="SMART" id="SM00460">
    <property type="entry name" value="TGc"/>
    <property type="match status" value="1"/>
</dbReference>
<feature type="domain" description="Transglutaminase-like" evidence="1">
    <location>
        <begin position="252"/>
        <end position="315"/>
    </location>
</feature>
<evidence type="ECO:0000259" key="2">
    <source>
        <dbReference type="SMART" id="SM00635"/>
    </source>
</evidence>
<name>A0ABT2SL71_9FIRM</name>
<evidence type="ECO:0000313" key="4">
    <source>
        <dbReference type="Proteomes" id="UP001652338"/>
    </source>
</evidence>
<dbReference type="Proteomes" id="UP001652338">
    <property type="component" value="Unassembled WGS sequence"/>
</dbReference>
<reference evidence="3 4" key="1">
    <citation type="journal article" date="2021" name="ISME Commun">
        <title>Automated analysis of genomic sequences facilitates high-throughput and comprehensive description of bacteria.</title>
        <authorList>
            <person name="Hitch T.C.A."/>
        </authorList>
    </citation>
    <scope>NUCLEOTIDE SEQUENCE [LARGE SCALE GENOMIC DNA]</scope>
    <source>
        <strain evidence="3 4">Sanger_29</strain>
    </source>
</reference>
<accession>A0ABT2SL71</accession>
<dbReference type="Pfam" id="PF02368">
    <property type="entry name" value="Big_2"/>
    <property type="match status" value="3"/>
</dbReference>
<feature type="domain" description="BIG2" evidence="2">
    <location>
        <begin position="469"/>
        <end position="547"/>
    </location>
</feature>
<dbReference type="PANTHER" id="PTHR46333">
    <property type="entry name" value="CYTOKINESIS PROTEIN 3"/>
    <property type="match status" value="1"/>
</dbReference>
<dbReference type="InterPro" id="IPR038765">
    <property type="entry name" value="Papain-like_cys_pep_sf"/>
</dbReference>
<proteinExistence type="predicted"/>
<protein>
    <submittedName>
        <fullName evidence="3">Ig-like domain-containing protein</fullName>
    </submittedName>
</protein>
<dbReference type="SUPFAM" id="SSF49373">
    <property type="entry name" value="Invasin/intimin cell-adhesion fragments"/>
    <property type="match status" value="3"/>
</dbReference>
<dbReference type="Gene3D" id="3.10.620.30">
    <property type="match status" value="1"/>
</dbReference>
<dbReference type="Gene3D" id="2.60.40.1080">
    <property type="match status" value="3"/>
</dbReference>
<dbReference type="RefSeq" id="WP_262654578.1">
    <property type="nucleotide sequence ID" value="NZ_JAOQKE010000007.1"/>
</dbReference>
<evidence type="ECO:0000259" key="1">
    <source>
        <dbReference type="SMART" id="SM00460"/>
    </source>
</evidence>
<dbReference type="InterPro" id="IPR003343">
    <property type="entry name" value="Big_2"/>
</dbReference>
<dbReference type="InterPro" id="IPR052557">
    <property type="entry name" value="CAP/Cytokinesis_protein"/>
</dbReference>
<keyword evidence="4" id="KW-1185">Reference proteome</keyword>
<evidence type="ECO:0000313" key="3">
    <source>
        <dbReference type="EMBL" id="MCU6725232.1"/>
    </source>
</evidence>
<comment type="caution">
    <text evidence="3">The sequence shown here is derived from an EMBL/GenBank/DDBJ whole genome shotgun (WGS) entry which is preliminary data.</text>
</comment>
<organism evidence="3 4">
    <name type="scientific">Muricoprocola aceti</name>
    <dbReference type="NCBI Taxonomy" id="2981772"/>
    <lineage>
        <taxon>Bacteria</taxon>
        <taxon>Bacillati</taxon>
        <taxon>Bacillota</taxon>
        <taxon>Clostridia</taxon>
        <taxon>Lachnospirales</taxon>
        <taxon>Lachnospiraceae</taxon>
        <taxon>Muricoprocola</taxon>
    </lineage>
</organism>
<feature type="domain" description="BIG2" evidence="2">
    <location>
        <begin position="556"/>
        <end position="632"/>
    </location>
</feature>
<dbReference type="PANTHER" id="PTHR46333:SF2">
    <property type="entry name" value="CYTOKINESIS PROTEIN 3"/>
    <property type="match status" value="1"/>
</dbReference>